<name>A0AAE0BXA2_9CHLO</name>
<reference evidence="2 3" key="1">
    <citation type="journal article" date="2015" name="Genome Biol. Evol.">
        <title>Comparative Genomics of a Bacterivorous Green Alga Reveals Evolutionary Causalities and Consequences of Phago-Mixotrophic Mode of Nutrition.</title>
        <authorList>
            <person name="Burns J.A."/>
            <person name="Paasch A."/>
            <person name="Narechania A."/>
            <person name="Kim E."/>
        </authorList>
    </citation>
    <scope>NUCLEOTIDE SEQUENCE [LARGE SCALE GENOMIC DNA]</scope>
    <source>
        <strain evidence="2 3">PLY_AMNH</strain>
    </source>
</reference>
<dbReference type="AlphaFoldDB" id="A0AAE0BXA2"/>
<proteinExistence type="predicted"/>
<accession>A0AAE0BXA2</accession>
<feature type="compositionally biased region" description="Basic residues" evidence="1">
    <location>
        <begin position="164"/>
        <end position="183"/>
    </location>
</feature>
<evidence type="ECO:0000313" key="2">
    <source>
        <dbReference type="EMBL" id="KAK3244496.1"/>
    </source>
</evidence>
<evidence type="ECO:0000313" key="3">
    <source>
        <dbReference type="Proteomes" id="UP001190700"/>
    </source>
</evidence>
<sequence length="196" mass="21421">MRVRAGALPEVTASTSVFTATQETVTQSVAGEYVPTPMDYTLLIPQLVVITPSALDSPCSAAAGQSAAAIGIVVLWYQKVLGQSSQLGNFRVDENTGEFKRPASKRGAPRATIEEQSESTKDQEEEKAGLNSNWKSAVDPKLRYMLMSDDEMEGDAEMAEMVKRFRGSRGRKPLPWKSRKQAKSPRQEPGTDPSEL</sequence>
<organism evidence="2 3">
    <name type="scientific">Cymbomonas tetramitiformis</name>
    <dbReference type="NCBI Taxonomy" id="36881"/>
    <lineage>
        <taxon>Eukaryota</taxon>
        <taxon>Viridiplantae</taxon>
        <taxon>Chlorophyta</taxon>
        <taxon>Pyramimonadophyceae</taxon>
        <taxon>Pyramimonadales</taxon>
        <taxon>Pyramimonadaceae</taxon>
        <taxon>Cymbomonas</taxon>
    </lineage>
</organism>
<feature type="compositionally biased region" description="Basic and acidic residues" evidence="1">
    <location>
        <begin position="118"/>
        <end position="128"/>
    </location>
</feature>
<gene>
    <name evidence="2" type="ORF">CYMTET_45890</name>
</gene>
<comment type="caution">
    <text evidence="2">The sequence shown here is derived from an EMBL/GenBank/DDBJ whole genome shotgun (WGS) entry which is preliminary data.</text>
</comment>
<dbReference type="EMBL" id="LGRX02031799">
    <property type="protein sequence ID" value="KAK3244496.1"/>
    <property type="molecule type" value="Genomic_DNA"/>
</dbReference>
<feature type="region of interest" description="Disordered" evidence="1">
    <location>
        <begin position="97"/>
        <end position="134"/>
    </location>
</feature>
<feature type="region of interest" description="Disordered" evidence="1">
    <location>
        <begin position="158"/>
        <end position="196"/>
    </location>
</feature>
<keyword evidence="3" id="KW-1185">Reference proteome</keyword>
<evidence type="ECO:0000256" key="1">
    <source>
        <dbReference type="SAM" id="MobiDB-lite"/>
    </source>
</evidence>
<dbReference type="Proteomes" id="UP001190700">
    <property type="component" value="Unassembled WGS sequence"/>
</dbReference>
<protein>
    <submittedName>
        <fullName evidence="2">Uncharacterized protein</fullName>
    </submittedName>
</protein>